<accession>A0AA40B7E5</accession>
<name>A0AA40B7E5_9PEZI</name>
<keyword evidence="1" id="KW-0732">Signal</keyword>
<evidence type="ECO:0000313" key="2">
    <source>
        <dbReference type="EMBL" id="KAK0729039.1"/>
    </source>
</evidence>
<gene>
    <name evidence="2" type="ORF">B0T21DRAFT_205335</name>
</gene>
<evidence type="ECO:0000313" key="3">
    <source>
        <dbReference type="Proteomes" id="UP001172159"/>
    </source>
</evidence>
<dbReference type="AlphaFoldDB" id="A0AA40B7E5"/>
<sequence length="81" mass="8301">MKFSLLTAATSILAMGQLALSSPLISARQSKALRCDLGNISTEADTATCVSEGVSCNEVLGVVISVGTPTAYDCLQKCGCD</sequence>
<feature type="signal peptide" evidence="1">
    <location>
        <begin position="1"/>
        <end position="21"/>
    </location>
</feature>
<dbReference type="Proteomes" id="UP001172159">
    <property type="component" value="Unassembled WGS sequence"/>
</dbReference>
<proteinExistence type="predicted"/>
<reference evidence="2" key="1">
    <citation type="submission" date="2023-06" db="EMBL/GenBank/DDBJ databases">
        <title>Genome-scale phylogeny and comparative genomics of the fungal order Sordariales.</title>
        <authorList>
            <consortium name="Lawrence Berkeley National Laboratory"/>
            <person name="Hensen N."/>
            <person name="Bonometti L."/>
            <person name="Westerberg I."/>
            <person name="Brannstrom I.O."/>
            <person name="Guillou S."/>
            <person name="Cros-Aarteil S."/>
            <person name="Calhoun S."/>
            <person name="Haridas S."/>
            <person name="Kuo A."/>
            <person name="Mondo S."/>
            <person name="Pangilinan J."/>
            <person name="Riley R."/>
            <person name="Labutti K."/>
            <person name="Andreopoulos B."/>
            <person name="Lipzen A."/>
            <person name="Chen C."/>
            <person name="Yanf M."/>
            <person name="Daum C."/>
            <person name="Ng V."/>
            <person name="Clum A."/>
            <person name="Steindorff A."/>
            <person name="Ohm R."/>
            <person name="Martin F."/>
            <person name="Silar P."/>
            <person name="Natvig D."/>
            <person name="Lalanne C."/>
            <person name="Gautier V."/>
            <person name="Ament-Velasquez S.L."/>
            <person name="Kruys A."/>
            <person name="Hutchinson M.I."/>
            <person name="Powell A.J."/>
            <person name="Barry K."/>
            <person name="Miller A.N."/>
            <person name="Grigoriev I.V."/>
            <person name="Debuchy R."/>
            <person name="Gladieux P."/>
            <person name="Thoren M.H."/>
            <person name="Johannesson H."/>
        </authorList>
    </citation>
    <scope>NUCLEOTIDE SEQUENCE</scope>
    <source>
        <strain evidence="2">CBS 540.89</strain>
    </source>
</reference>
<protein>
    <submittedName>
        <fullName evidence="2">Uncharacterized protein</fullName>
    </submittedName>
</protein>
<organism evidence="2 3">
    <name type="scientific">Apiosordaria backusii</name>
    <dbReference type="NCBI Taxonomy" id="314023"/>
    <lineage>
        <taxon>Eukaryota</taxon>
        <taxon>Fungi</taxon>
        <taxon>Dikarya</taxon>
        <taxon>Ascomycota</taxon>
        <taxon>Pezizomycotina</taxon>
        <taxon>Sordariomycetes</taxon>
        <taxon>Sordariomycetidae</taxon>
        <taxon>Sordariales</taxon>
        <taxon>Lasiosphaeriaceae</taxon>
        <taxon>Apiosordaria</taxon>
    </lineage>
</organism>
<comment type="caution">
    <text evidence="2">The sequence shown here is derived from an EMBL/GenBank/DDBJ whole genome shotgun (WGS) entry which is preliminary data.</text>
</comment>
<keyword evidence="3" id="KW-1185">Reference proteome</keyword>
<feature type="chain" id="PRO_5041417029" evidence="1">
    <location>
        <begin position="22"/>
        <end position="81"/>
    </location>
</feature>
<evidence type="ECO:0000256" key="1">
    <source>
        <dbReference type="SAM" id="SignalP"/>
    </source>
</evidence>
<dbReference type="EMBL" id="JAUKTV010000009">
    <property type="protein sequence ID" value="KAK0729039.1"/>
    <property type="molecule type" value="Genomic_DNA"/>
</dbReference>